<dbReference type="EMBL" id="AMCV02000010">
    <property type="protein sequence ID" value="TDZ22527.1"/>
    <property type="molecule type" value="Genomic_DNA"/>
</dbReference>
<dbReference type="eggNOG" id="ENOG502T6E8">
    <property type="taxonomic scope" value="Eukaryota"/>
</dbReference>
<evidence type="ECO:0000313" key="1">
    <source>
        <dbReference type="EMBL" id="TDZ22527.1"/>
    </source>
</evidence>
<dbReference type="STRING" id="1213857.N4V8N1"/>
<dbReference type="PANTHER" id="PTHR39602">
    <property type="entry name" value="ACW-9"/>
    <property type="match status" value="1"/>
</dbReference>
<accession>N4V8N1</accession>
<dbReference type="HOGENOM" id="CLU_062877_0_0_1"/>
<reference evidence="2" key="2">
    <citation type="journal article" date="2019" name="Mol. Plant Microbe Interact.">
        <title>Genome sequence resources for four phytopathogenic fungi from the Colletotrichum orbiculare species complex.</title>
        <authorList>
            <person name="Gan P."/>
            <person name="Tsushima A."/>
            <person name="Narusaka M."/>
            <person name="Narusaka Y."/>
            <person name="Takano Y."/>
            <person name="Kubo Y."/>
            <person name="Shirasu K."/>
        </authorList>
    </citation>
    <scope>GENOME REANNOTATION</scope>
    <source>
        <strain evidence="2">104-T / ATCC 96160 / CBS 514.97 / LARS 414 / MAFF 240422</strain>
    </source>
</reference>
<organism evidence="1 2">
    <name type="scientific">Colletotrichum orbiculare (strain 104-T / ATCC 96160 / CBS 514.97 / LARS 414 / MAFF 240422)</name>
    <name type="common">Cucumber anthracnose fungus</name>
    <name type="synonym">Colletotrichum lagenarium</name>
    <dbReference type="NCBI Taxonomy" id="1213857"/>
    <lineage>
        <taxon>Eukaryota</taxon>
        <taxon>Fungi</taxon>
        <taxon>Dikarya</taxon>
        <taxon>Ascomycota</taxon>
        <taxon>Pezizomycotina</taxon>
        <taxon>Sordariomycetes</taxon>
        <taxon>Hypocreomycetidae</taxon>
        <taxon>Glomerellales</taxon>
        <taxon>Glomerellaceae</taxon>
        <taxon>Colletotrichum</taxon>
        <taxon>Colletotrichum orbiculare species complex</taxon>
    </lineage>
</organism>
<dbReference type="AlphaFoldDB" id="N4V8N1"/>
<reference evidence="2" key="1">
    <citation type="journal article" date="2013" name="New Phytol.">
        <title>Comparative genomic and transcriptomic analyses reveal the hemibiotrophic stage shift of Colletotrichum fungi.</title>
        <authorList>
            <person name="Gan P."/>
            <person name="Ikeda K."/>
            <person name="Irieda H."/>
            <person name="Narusaka M."/>
            <person name="O'Connell R.J."/>
            <person name="Narusaka Y."/>
            <person name="Takano Y."/>
            <person name="Kubo Y."/>
            <person name="Shirasu K."/>
        </authorList>
    </citation>
    <scope>NUCLEOTIDE SEQUENCE [LARGE SCALE GENOMIC DNA]</scope>
    <source>
        <strain evidence="2">104-T / ATCC 96160 / CBS 514.97 / LARS 414 / MAFF 240422</strain>
    </source>
</reference>
<gene>
    <name evidence="1" type="ORF">Cob_v004481</name>
</gene>
<dbReference type="Proteomes" id="UP000014480">
    <property type="component" value="Unassembled WGS sequence"/>
</dbReference>
<protein>
    <submittedName>
        <fullName evidence="1">Uncharacterized protein</fullName>
    </submittedName>
</protein>
<keyword evidence="2" id="KW-1185">Reference proteome</keyword>
<dbReference type="PANTHER" id="PTHR39602:SF2">
    <property type="entry name" value="ACW-9"/>
    <property type="match status" value="1"/>
</dbReference>
<comment type="caution">
    <text evidence="1">The sequence shown here is derived from an EMBL/GenBank/DDBJ whole genome shotgun (WGS) entry which is preliminary data.</text>
</comment>
<sequence>MMLKPFFLTAVFAVQALTASIEPTRDYDAEDWRLLDLSRACSGDGGACDYRFQIAEHANNTEKPPRHCEFTVYSTQSLPATEVFWSLAKCPDAPAYSVNGGWSPQGFVTLTVLNDETDRMGFFGYEDKELAGAAVVPARQSFVYFNQVPAKRNDDPLANADSWTVDSVMRYVTYPATPDETVVVSFAIDTEAEPKPACFVKWLVNGPGRPSAKSFFGQNCGQYAQGFDVSWGHNETSDEAVMTLVNNGYQKRAYFGFNNVSTIVVQGRRGPSPVEALPQQIGPFAL</sequence>
<name>N4V8N1_COLOR</name>
<evidence type="ECO:0000313" key="2">
    <source>
        <dbReference type="Proteomes" id="UP000014480"/>
    </source>
</evidence>
<dbReference type="OrthoDB" id="3836772at2759"/>
<proteinExistence type="predicted"/>